<dbReference type="CDD" id="cd02440">
    <property type="entry name" value="AdoMet_MTases"/>
    <property type="match status" value="1"/>
</dbReference>
<accession>A0A0G0Q111</accession>
<proteinExistence type="predicted"/>
<dbReference type="SUPFAM" id="SSF53335">
    <property type="entry name" value="S-adenosyl-L-methionine-dependent methyltransferases"/>
    <property type="match status" value="1"/>
</dbReference>
<evidence type="ECO:0000259" key="2">
    <source>
        <dbReference type="Pfam" id="PF13649"/>
    </source>
</evidence>
<feature type="domain" description="Methyltransferase" evidence="2">
    <location>
        <begin position="50"/>
        <end position="147"/>
    </location>
</feature>
<dbReference type="EMBL" id="LBXN01000011">
    <property type="protein sequence ID" value="KKR33823.1"/>
    <property type="molecule type" value="Genomic_DNA"/>
</dbReference>
<evidence type="ECO:0000256" key="1">
    <source>
        <dbReference type="ARBA" id="ARBA00022679"/>
    </source>
</evidence>
<dbReference type="Pfam" id="PF13649">
    <property type="entry name" value="Methyltransf_25"/>
    <property type="match status" value="1"/>
</dbReference>
<keyword evidence="3" id="KW-0489">Methyltransferase</keyword>
<dbReference type="InterPro" id="IPR029063">
    <property type="entry name" value="SAM-dependent_MTases_sf"/>
</dbReference>
<comment type="caution">
    <text evidence="3">The sequence shown here is derived from an EMBL/GenBank/DDBJ whole genome shotgun (WGS) entry which is preliminary data.</text>
</comment>
<gene>
    <name evidence="3" type="ORF">UT63_C0011G0005</name>
</gene>
<protein>
    <submittedName>
        <fullName evidence="3">Methyltransferase</fullName>
    </submittedName>
</protein>
<keyword evidence="1 3" id="KW-0808">Transferase</keyword>
<dbReference type="PANTHER" id="PTHR43861">
    <property type="entry name" value="TRANS-ACONITATE 2-METHYLTRANSFERASE-RELATED"/>
    <property type="match status" value="1"/>
</dbReference>
<reference evidence="3 4" key="1">
    <citation type="journal article" date="2015" name="Nature">
        <title>rRNA introns, odd ribosomes, and small enigmatic genomes across a large radiation of phyla.</title>
        <authorList>
            <person name="Brown C.T."/>
            <person name="Hug L.A."/>
            <person name="Thomas B.C."/>
            <person name="Sharon I."/>
            <person name="Castelle C.J."/>
            <person name="Singh A."/>
            <person name="Wilkins M.J."/>
            <person name="Williams K.H."/>
            <person name="Banfield J.F."/>
        </authorList>
    </citation>
    <scope>NUCLEOTIDE SEQUENCE [LARGE SCALE GENOMIC DNA]</scope>
</reference>
<name>A0A0G0Q111_9BACT</name>
<evidence type="ECO:0000313" key="3">
    <source>
        <dbReference type="EMBL" id="KKR33823.1"/>
    </source>
</evidence>
<dbReference type="Gene3D" id="3.40.50.150">
    <property type="entry name" value="Vaccinia Virus protein VP39"/>
    <property type="match status" value="1"/>
</dbReference>
<dbReference type="InterPro" id="IPR041698">
    <property type="entry name" value="Methyltransf_25"/>
</dbReference>
<sequence length="229" mass="26606">MDRRKTVTIYTYSAIHNLYTEDFGKDREHFYLIDEGLKLYLERKLDKYPVIDLGSGPGTVVDFISEKCPGVSITALDITPEFCEKLKEKFKNNTHIEIVNQDMVDYLKNTKEESVGMIIANYSIIHIPDEEVDGLLSTIKKSLVKGGVFIMSVHEGIFKGLEQDPYQVQRDVRLRTEAKLEVYVNYFRKEELEERLKKAGFTMRKIEKFSHRRVTGEMPADKIWVVAEK</sequence>
<organism evidence="3 4">
    <name type="scientific">Candidatus Gottesmanbacteria bacterium GW2011_GWC2_39_8</name>
    <dbReference type="NCBI Taxonomy" id="1618450"/>
    <lineage>
        <taxon>Bacteria</taxon>
        <taxon>Candidatus Gottesmaniibacteriota</taxon>
    </lineage>
</organism>
<dbReference type="AlphaFoldDB" id="A0A0G0Q111"/>
<dbReference type="GO" id="GO:0032259">
    <property type="term" value="P:methylation"/>
    <property type="evidence" value="ECO:0007669"/>
    <property type="project" value="UniProtKB-KW"/>
</dbReference>
<evidence type="ECO:0000313" key="4">
    <source>
        <dbReference type="Proteomes" id="UP000034539"/>
    </source>
</evidence>
<dbReference type="Proteomes" id="UP000034539">
    <property type="component" value="Unassembled WGS sequence"/>
</dbReference>
<dbReference type="GO" id="GO:0008168">
    <property type="term" value="F:methyltransferase activity"/>
    <property type="evidence" value="ECO:0007669"/>
    <property type="project" value="UniProtKB-KW"/>
</dbReference>